<comment type="subcellular location">
    <subcellularLocation>
        <location evidence="3">Endoplasmic reticulum membrane</location>
        <topology evidence="3">Peripheral membrane protein</topology>
    </subcellularLocation>
    <subcellularLocation>
        <location evidence="2">Microsome membrane</location>
        <topology evidence="2">Peripheral membrane protein</topology>
    </subcellularLocation>
</comment>
<feature type="binding site" description="axial binding residue" evidence="13">
    <location>
        <position position="352"/>
    </location>
    <ligand>
        <name>heme</name>
        <dbReference type="ChEBI" id="CHEBI:30413"/>
    </ligand>
    <ligandPart>
        <name>Fe</name>
        <dbReference type="ChEBI" id="CHEBI:18248"/>
    </ligandPart>
</feature>
<comment type="similarity">
    <text evidence="4 14">Belongs to the cytochrome P450 family.</text>
</comment>
<dbReference type="InterPro" id="IPR001128">
    <property type="entry name" value="Cyt_P450"/>
</dbReference>
<keyword evidence="12" id="KW-0472">Membrane</keyword>
<reference evidence="16" key="1">
    <citation type="submission" date="2003-08" db="EMBL/GenBank/DDBJ databases">
        <authorList>
            <person name="Birren B."/>
            <person name="Nusbaum C."/>
            <person name="Abebe A."/>
            <person name="Abouelleil A."/>
            <person name="Adekoya E."/>
            <person name="Ait-zahra M."/>
            <person name="Allen N."/>
            <person name="Allen T."/>
            <person name="An P."/>
            <person name="Anderson M."/>
            <person name="Anderson S."/>
            <person name="Arachchi H."/>
            <person name="Armbruster J."/>
            <person name="Bachantsang P."/>
            <person name="Baldwin J."/>
            <person name="Barry A."/>
            <person name="Bayul T."/>
            <person name="Blitshsteyn B."/>
            <person name="Bloom T."/>
            <person name="Blye J."/>
            <person name="Boguslavskiy L."/>
            <person name="Borowsky M."/>
            <person name="Boukhgalter B."/>
            <person name="Brunache A."/>
            <person name="Butler J."/>
            <person name="Calixte N."/>
            <person name="Calvo S."/>
            <person name="Camarata J."/>
            <person name="Campo K."/>
            <person name="Chang J."/>
            <person name="Cheshatsang Y."/>
            <person name="Citroen M."/>
            <person name="Collymore A."/>
            <person name="Considine T."/>
            <person name="Cook A."/>
            <person name="Cooke P."/>
            <person name="Corum B."/>
            <person name="Cuomo C."/>
            <person name="David R."/>
            <person name="Dawoe T."/>
            <person name="Degray S."/>
            <person name="Dodge S."/>
            <person name="Dooley K."/>
            <person name="Dorje P."/>
            <person name="Dorjee K."/>
            <person name="Dorris L."/>
            <person name="Duffey N."/>
            <person name="Dupes A."/>
            <person name="Elkins T."/>
            <person name="Engels R."/>
            <person name="Erickson J."/>
            <person name="Farina A."/>
            <person name="Faro S."/>
            <person name="Ferreira P."/>
            <person name="Fischer H."/>
            <person name="Fitzgerald M."/>
            <person name="Foley K."/>
            <person name="Gage D."/>
            <person name="Galagan J."/>
            <person name="Gearin G."/>
            <person name="Gnerre S."/>
            <person name="Gnirke A."/>
            <person name="Goyette A."/>
            <person name="Graham J."/>
            <person name="Grandbois E."/>
            <person name="Gyaltsen K."/>
            <person name="Hafez N."/>
            <person name="Hagopian D."/>
            <person name="Hagos B."/>
            <person name="Hall J."/>
            <person name="Hatcher B."/>
            <person name="Heller A."/>
            <person name="Higgins H."/>
            <person name="Honan T."/>
            <person name="Horn A."/>
            <person name="Houde N."/>
            <person name="Hughes L."/>
            <person name="Hulme W."/>
            <person name="Husby E."/>
            <person name="Iliev I."/>
            <person name="Jaffe D."/>
            <person name="Jones C."/>
            <person name="Kamal M."/>
            <person name="Kamat A."/>
            <person name="Kamvysselis M."/>
            <person name="Karlsson E."/>
            <person name="Kells C."/>
            <person name="Kieu A."/>
            <person name="Kisner P."/>
            <person name="Kodira C."/>
            <person name="Kulbokas E."/>
            <person name="Labutti K."/>
            <person name="Lama D."/>
            <person name="Landers T."/>
            <person name="Leger J."/>
            <person name="Levine S."/>
            <person name="Lewis D."/>
            <person name="Lewis T."/>
            <person name="Lindblad-toh K."/>
            <person name="Liu X."/>
            <person name="Lokyitsang T."/>
            <person name="Lokyitsang Y."/>
            <person name="Lucien O."/>
            <person name="Lui A."/>
            <person name="Ma L.J."/>
            <person name="Mabbitt R."/>
            <person name="Macdonald J."/>
            <person name="Maclean C."/>
            <person name="Major J."/>
            <person name="Manning J."/>
            <person name="Marabella R."/>
            <person name="Maru K."/>
            <person name="Matthews C."/>
            <person name="Mauceli E."/>
            <person name="Mccarthy M."/>
            <person name="Mcdonough S."/>
            <person name="Mcghee T."/>
            <person name="Meldrim J."/>
            <person name="Meneus L."/>
            <person name="Mesirov J."/>
            <person name="Mihalev A."/>
            <person name="Mihova T."/>
            <person name="Mikkelsen T."/>
            <person name="Mlenga V."/>
            <person name="Moru K."/>
            <person name="Mozes J."/>
            <person name="Mulrain L."/>
            <person name="Munson G."/>
            <person name="Naylor J."/>
            <person name="Newes C."/>
            <person name="Nguyen C."/>
            <person name="Nguyen N."/>
            <person name="Nguyen T."/>
            <person name="Nicol R."/>
            <person name="Nielsen C."/>
            <person name="Nizzari M."/>
            <person name="Norbu C."/>
            <person name="Norbu N."/>
            <person name="O'donnell P."/>
            <person name="Okoawo O."/>
            <person name="O'leary S."/>
            <person name="Omotosho B."/>
            <person name="O'neill K."/>
            <person name="Osman S."/>
            <person name="Parker S."/>
            <person name="Perrin D."/>
            <person name="Phunkhang P."/>
            <person name="Piqani B."/>
            <person name="Purcell S."/>
            <person name="Rachupka T."/>
            <person name="Ramasamy U."/>
            <person name="Rameau R."/>
            <person name="Ray V."/>
            <person name="Raymond C."/>
            <person name="Retta R."/>
            <person name="Richardson S."/>
            <person name="Rise C."/>
            <person name="Rodriguez J."/>
            <person name="Rogers J."/>
            <person name="Rogov P."/>
            <person name="Rutman M."/>
            <person name="Schupbach R."/>
            <person name="Seaman C."/>
            <person name="Settipalli S."/>
            <person name="Sharpe T."/>
            <person name="Sheridan J."/>
            <person name="Sherpa N."/>
            <person name="Shi J."/>
            <person name="Smirnov S."/>
            <person name="Smith C."/>
            <person name="Sougnez C."/>
            <person name="Spencer B."/>
            <person name="Stalker J."/>
            <person name="Stange-thomann N."/>
            <person name="Stavropoulos S."/>
            <person name="Stetson K."/>
            <person name="Stone C."/>
            <person name="Stone S."/>
            <person name="Stubbs M."/>
            <person name="Talamas J."/>
            <person name="Tchuinga P."/>
            <person name="Tenzing P."/>
            <person name="Tesfaye S."/>
            <person name="Theodore J."/>
            <person name="Thoulutsang Y."/>
            <person name="Topham K."/>
            <person name="Towey S."/>
            <person name="Tsamla T."/>
            <person name="Tsomo N."/>
            <person name="Vallee D."/>
            <person name="Vassiliev H."/>
            <person name="Venkataraman V."/>
            <person name="Vinson J."/>
            <person name="Vo A."/>
            <person name="Wade C."/>
            <person name="Wang S."/>
            <person name="Wangchuk T."/>
            <person name="Wangdi T."/>
            <person name="Whittaker C."/>
            <person name="Wilkinson J."/>
            <person name="Wu Y."/>
            <person name="Wyman D."/>
            <person name="Yadav S."/>
            <person name="Yang S."/>
            <person name="Yang X."/>
            <person name="Yeager S."/>
            <person name="Yee E."/>
            <person name="Young G."/>
            <person name="Zainoun J."/>
            <person name="Zembeck L."/>
            <person name="Zimmer A."/>
            <person name="Zody M."/>
            <person name="Lander E."/>
        </authorList>
    </citation>
    <scope>NUCLEOTIDE SEQUENCE [LARGE SCALE GENOMIC DNA]</scope>
</reference>
<evidence type="ECO:0000256" key="2">
    <source>
        <dbReference type="ARBA" id="ARBA00004174"/>
    </source>
</evidence>
<dbReference type="InterPro" id="IPR050182">
    <property type="entry name" value="Cytochrome_P450_fam2"/>
</dbReference>
<dbReference type="InterPro" id="IPR036396">
    <property type="entry name" value="Cyt_P450_sf"/>
</dbReference>
<dbReference type="PROSITE" id="PS00086">
    <property type="entry name" value="CYTOCHROME_P450"/>
    <property type="match status" value="1"/>
</dbReference>
<keyword evidence="10 13" id="KW-0408">Iron</keyword>
<evidence type="ECO:0000256" key="8">
    <source>
        <dbReference type="ARBA" id="ARBA00022848"/>
    </source>
</evidence>
<evidence type="ECO:0000256" key="9">
    <source>
        <dbReference type="ARBA" id="ARBA00023002"/>
    </source>
</evidence>
<dbReference type="GeneTree" id="ENSGT00940000160689"/>
<evidence type="ECO:0000256" key="1">
    <source>
        <dbReference type="ARBA" id="ARBA00001971"/>
    </source>
</evidence>
<reference evidence="15" key="3">
    <citation type="submission" date="2025-09" db="UniProtKB">
        <authorList>
            <consortium name="Ensembl"/>
        </authorList>
    </citation>
    <scope>IDENTIFICATION</scope>
</reference>
<evidence type="ECO:0000313" key="15">
    <source>
        <dbReference type="Ensembl" id="ENSCSAVP00000005925.1"/>
    </source>
</evidence>
<evidence type="ECO:0000256" key="10">
    <source>
        <dbReference type="ARBA" id="ARBA00023004"/>
    </source>
</evidence>
<accession>H2YKS3</accession>
<dbReference type="InterPro" id="IPR002401">
    <property type="entry name" value="Cyt_P450_E_grp-I"/>
</dbReference>
<dbReference type="Proteomes" id="UP000007875">
    <property type="component" value="Unassembled WGS sequence"/>
</dbReference>
<dbReference type="PRINTS" id="PR00463">
    <property type="entry name" value="EP450I"/>
</dbReference>
<evidence type="ECO:0000256" key="13">
    <source>
        <dbReference type="PIRSR" id="PIRSR602401-1"/>
    </source>
</evidence>
<evidence type="ECO:0000256" key="7">
    <source>
        <dbReference type="ARBA" id="ARBA00022824"/>
    </source>
</evidence>
<dbReference type="GO" id="GO:0005789">
    <property type="term" value="C:endoplasmic reticulum membrane"/>
    <property type="evidence" value="ECO:0007669"/>
    <property type="project" value="UniProtKB-SubCell"/>
</dbReference>
<keyword evidence="6 13" id="KW-0479">Metal-binding</keyword>
<evidence type="ECO:0000256" key="6">
    <source>
        <dbReference type="ARBA" id="ARBA00022723"/>
    </source>
</evidence>
<dbReference type="AlphaFoldDB" id="H2YKS3"/>
<dbReference type="InterPro" id="IPR017972">
    <property type="entry name" value="Cyt_P450_CS"/>
</dbReference>
<proteinExistence type="inferred from homology"/>
<evidence type="ECO:0000313" key="16">
    <source>
        <dbReference type="Proteomes" id="UP000007875"/>
    </source>
</evidence>
<keyword evidence="7" id="KW-0256">Endoplasmic reticulum</keyword>
<keyword evidence="11 14" id="KW-0503">Monooxygenase</keyword>
<dbReference type="SUPFAM" id="SSF48264">
    <property type="entry name" value="Cytochrome P450"/>
    <property type="match status" value="1"/>
</dbReference>
<keyword evidence="9 14" id="KW-0560">Oxidoreductase</keyword>
<dbReference type="FunFam" id="1.10.630.10:FF:000238">
    <property type="entry name" value="Cytochrome P450 2A6"/>
    <property type="match status" value="1"/>
</dbReference>
<protein>
    <submittedName>
        <fullName evidence="15">Uncharacterized protein</fullName>
    </submittedName>
</protein>
<reference evidence="15" key="2">
    <citation type="submission" date="2025-08" db="UniProtKB">
        <authorList>
            <consortium name="Ensembl"/>
        </authorList>
    </citation>
    <scope>IDENTIFICATION</scope>
</reference>
<evidence type="ECO:0000256" key="3">
    <source>
        <dbReference type="ARBA" id="ARBA00004406"/>
    </source>
</evidence>
<dbReference type="GO" id="GO:0006082">
    <property type="term" value="P:organic acid metabolic process"/>
    <property type="evidence" value="ECO:0007669"/>
    <property type="project" value="TreeGrafter"/>
</dbReference>
<evidence type="ECO:0000256" key="14">
    <source>
        <dbReference type="RuleBase" id="RU000461"/>
    </source>
</evidence>
<organism evidence="15 16">
    <name type="scientific">Ciona savignyi</name>
    <name type="common">Pacific transparent sea squirt</name>
    <dbReference type="NCBI Taxonomy" id="51511"/>
    <lineage>
        <taxon>Eukaryota</taxon>
        <taxon>Metazoa</taxon>
        <taxon>Chordata</taxon>
        <taxon>Tunicata</taxon>
        <taxon>Ascidiacea</taxon>
        <taxon>Phlebobranchia</taxon>
        <taxon>Cionidae</taxon>
        <taxon>Ciona</taxon>
    </lineage>
</organism>
<dbReference type="PANTHER" id="PTHR24300">
    <property type="entry name" value="CYTOCHROME P450 508A4-RELATED"/>
    <property type="match status" value="1"/>
</dbReference>
<dbReference type="Gene3D" id="1.10.630.10">
    <property type="entry name" value="Cytochrome P450"/>
    <property type="match status" value="1"/>
</dbReference>
<dbReference type="Ensembl" id="ENSCSAVT00000006000.1">
    <property type="protein sequence ID" value="ENSCSAVP00000005925.1"/>
    <property type="gene ID" value="ENSCSAVG00000003536.1"/>
</dbReference>
<sequence>GPVFFFTRGSCRTVVLNTYEAASEGFVKQGNHLSGRFDPKHKHKLFADYTEKWQEQRKLRVMALKGLGKINLEEVISSECGKLMEKIKEMGCGFEAGYLLATPTFNVIRKVIYGETAGKGNSYEDKLSKILSGPVYDVEGGVWRALVDLFPQVRSSLTFERMVEKKVKERIDKVREQITGSQEFMDEMLQKIQDWENGECYNDKQLFNYITDLFMAGTDTMATTHWSLVFLAQNPEIQNKMAAEIIKVTGNDIINVSMMESMPYTRAVMYESTRMRPVFPLSLGHQATSDVTVKDNVIPKGTLVVANLWAIQNDPKWWKNPESFRPERHITENGGFTKNEKIVPFSIGPRFCLGSQMATYHQFIFLANLVRTFKFRFHENQPEPDLTGVMTSVLAPVGIRMMATKR</sequence>
<dbReference type="InParanoid" id="H2YKS3"/>
<keyword evidence="5 13" id="KW-0349">Heme</keyword>
<evidence type="ECO:0000256" key="12">
    <source>
        <dbReference type="ARBA" id="ARBA00023136"/>
    </source>
</evidence>
<dbReference type="GO" id="GO:0005506">
    <property type="term" value="F:iron ion binding"/>
    <property type="evidence" value="ECO:0007669"/>
    <property type="project" value="InterPro"/>
</dbReference>
<dbReference type="PRINTS" id="PR00385">
    <property type="entry name" value="P450"/>
</dbReference>
<evidence type="ECO:0000256" key="5">
    <source>
        <dbReference type="ARBA" id="ARBA00022617"/>
    </source>
</evidence>
<dbReference type="GO" id="GO:0006805">
    <property type="term" value="P:xenobiotic metabolic process"/>
    <property type="evidence" value="ECO:0007669"/>
    <property type="project" value="TreeGrafter"/>
</dbReference>
<comment type="cofactor">
    <cofactor evidence="1 13">
        <name>heme</name>
        <dbReference type="ChEBI" id="CHEBI:30413"/>
    </cofactor>
</comment>
<dbReference type="STRING" id="51511.ENSCSAVP00000005925"/>
<dbReference type="GO" id="GO:0016712">
    <property type="term" value="F:oxidoreductase activity, acting on paired donors, with incorporation or reduction of molecular oxygen, reduced flavin or flavoprotein as one donor, and incorporation of one atom of oxygen"/>
    <property type="evidence" value="ECO:0007669"/>
    <property type="project" value="TreeGrafter"/>
</dbReference>
<name>H2YKS3_CIOSA</name>
<dbReference type="GO" id="GO:0020037">
    <property type="term" value="F:heme binding"/>
    <property type="evidence" value="ECO:0007669"/>
    <property type="project" value="InterPro"/>
</dbReference>
<keyword evidence="8" id="KW-0492">Microsome</keyword>
<keyword evidence="16" id="KW-1185">Reference proteome</keyword>
<dbReference type="OMA" id="LEWILHT"/>
<dbReference type="PANTHER" id="PTHR24300:SF397">
    <property type="entry name" value="CYTOCHROME P450 2U1"/>
    <property type="match status" value="1"/>
</dbReference>
<evidence type="ECO:0000256" key="11">
    <source>
        <dbReference type="ARBA" id="ARBA00023033"/>
    </source>
</evidence>
<dbReference type="Pfam" id="PF00067">
    <property type="entry name" value="p450"/>
    <property type="match status" value="1"/>
</dbReference>
<dbReference type="HOGENOM" id="CLU_001570_22_0_1"/>
<dbReference type="eggNOG" id="KOG0156">
    <property type="taxonomic scope" value="Eukaryota"/>
</dbReference>
<evidence type="ECO:0000256" key="4">
    <source>
        <dbReference type="ARBA" id="ARBA00010617"/>
    </source>
</evidence>
<dbReference type="GO" id="GO:0008395">
    <property type="term" value="F:steroid hydroxylase activity"/>
    <property type="evidence" value="ECO:0007669"/>
    <property type="project" value="TreeGrafter"/>
</dbReference>